<feature type="region of interest" description="Disordered" evidence="2">
    <location>
        <begin position="1328"/>
        <end position="1357"/>
    </location>
</feature>
<sequence>MYVEEYTILYHVKYTVLYPCEYTVKYPAECTVMYPEEYTVLYLREYTVVYPSESCTMRRTLSCTMRSTQSCALLNTQFCTSRIIPSFTLQSTLSCVMMSTPSCTLVNTSSCTLVNTLSCILRITLSCITRSTPFCNNWSTPFCVPRYITSCTARKSTIGAACGDSTNKTLLRNSVLDRNLSPGIMVRAIDDSLLPQNSGSLPQNTDDTDPPTGDGARSAEEEQRQKELEDQRVQDPNPAAVAPPTVSVDDLKEIIAVATRDLADSILETNRKLNELARGIQQQTSSDMTPLIPRALAPNFDFTDAQSNRFTRMPPSSHQPNVRNAQQVHPQTSGTFIPGTSTLEQGGHLEDIYARLREIGSQVHQVTRGSDPKHFMTSFMTTIAKAHFSDEQRDIGCCQLFVEGLTGNALTWFSKLEANSIDNFTQLSTAFLKQYRVFIQPGASSSDFWSMTQEADKTLNTYLGRFKEILSKVTISDEAAVAVFRKGLLQGSQLRKDLAIREPKDLDDALNRASRYAFLEDKEAKLAAKHHPAKAKEKNRETHQEPRQHYDPNTAKRGTVFAATESEGRPPAPAKPSDSKSSYCHFHNFGGHSTEECKHLLNILLGKYKSGEVEAVYQPKEGRNKRRGGKQPQGDLEEDDLPPPENHQANREEEARVPEHELPGPPKRLRGQHPERAPNQPRGRISMIMGGLSDGEDYVRALKKRACQVCSVVAAPEKEQLSQDPITFTPEDAHGLQHPHNDALVVELVMEDFEVERVLVDTGSSVNQMFLQTLEKMGISERKIKPKVRPLTGYDGEAKMSIGEIKLQVRAGGITRRTKFVVIDATPIYNAILGSPWIYSMGVHRHVPWRGHNHVSMGLRSLTPCVIHRPIPCVYTFMYPVLYSTEYTVMYVEEYTILYHVKYTVLYPCEYTVKYPAECTVMYPEEYTVLYLREYTVVYPSESCTMRRTLSCTMRKSTIGAACGDSTNKTLLRNSVLDRNLSPGIMVRAIDDSLLPQNSGSLPQNTDDTDPPTGDGARSAEEEQRQKELEDQRVQDPNPAAVALPTVSVDDLKEIIAVATRDLADSILETNRKLNELARGIQQQTSSDMTPLIPRALAPNFDFTDAQSNRFTRMPPSSHQPNVRNAQQVHPQTSGTFIPGTSTLEQGGHLEDIYARLREIGSQVHQVTRGSDPKHFMTSFMTTIAKAHFSDEQRDIGCCQLFVEGLTGNALTWFSKLEANSIDNFTQLSTAFLKQYRVFIQPGASSSDFWSMTQEADKTLNTYLGRFKEILSKVTISDEAAVAVFRKGLLQGSQLRKDLAIREPKDLDDALNRASRYAFLEDKEAKLAAKHHPAKAKEKNRETHQEPRQHYDPNTAKRGTVFAATESEGRPPAPAKPSDSKSSYCHFHNFGGHSTEECKHLLNILLGKYKSGEVEAVYQPKEGRNKRRGGKQPQGDLEEDDLPPPENHQANREEEARVPEHELPGPPKRLRGQHPERAPNQPRGRISMIMGGLSDGEDYVRALKKRARQVCSVVAAPEKEQLSQDPITFTPEDAHGLQHPHNDALVVELVMEDFEVERVLVDTGSSDMTGIAPEVTCHRLNTDPTFKPVRQKRRRLGPDRAQAVQDEVIRLLKAGLIMEVQYPECYPLPHIDRLVEVTAGNHLLSFMDAFSGYNQILMHKDDYEKTAFITDRGTAYCYRVMPFGLKNAGATYQRLVNKMFAKQLGVTMEVYIDNMVVKSLQASDHIKYLSECIDILDEYRMKLNPTKCTFGVTSGEFLGYIVTERGIEANPKQINAILELPSPQNKREVQLLTGRIATLNRFIARSTDRCLPFYKLLRGNKDFHWDETCELAFQELKEYLTSGAILAKPEEGETLYLYVSVSGSAVSGVLVRNDRGNEKPIFYTSKALNDAETRYPTLEKLALAVITAAQKLRPHFQSHSVVVYTDQPLRTVLHSPNQSGRIAKWAIELSEYDVEYR</sequence>
<feature type="region of interest" description="Disordered" evidence="2">
    <location>
        <begin position="995"/>
        <end position="1039"/>
    </location>
</feature>
<dbReference type="InterPro" id="IPR050951">
    <property type="entry name" value="Retrovirus_Pol_polyprotein"/>
</dbReference>
<feature type="compositionally biased region" description="Basic and acidic residues" evidence="2">
    <location>
        <begin position="217"/>
        <end position="233"/>
    </location>
</feature>
<dbReference type="Pfam" id="PF17919">
    <property type="entry name" value="RT_RNaseH_2"/>
    <property type="match status" value="1"/>
</dbReference>
<dbReference type="CDD" id="cd01647">
    <property type="entry name" value="RT_LTR"/>
    <property type="match status" value="1"/>
</dbReference>
<evidence type="ECO:0000313" key="6">
    <source>
        <dbReference type="EMBL" id="KAG7559444.1"/>
    </source>
</evidence>
<dbReference type="GO" id="GO:0003824">
    <property type="term" value="F:catalytic activity"/>
    <property type="evidence" value="ECO:0007669"/>
    <property type="project" value="UniProtKB-KW"/>
</dbReference>
<dbReference type="CDD" id="cd09274">
    <property type="entry name" value="RNase_HI_RT_Ty3"/>
    <property type="match status" value="1"/>
</dbReference>
<reference evidence="6 7" key="1">
    <citation type="submission" date="2020-12" db="EMBL/GenBank/DDBJ databases">
        <title>Concerted genomic and epigenomic changes stabilize Arabidopsis allopolyploids.</title>
        <authorList>
            <person name="Chen Z."/>
        </authorList>
    </citation>
    <scope>NUCLEOTIDE SEQUENCE [LARGE SCALE GENOMIC DNA]</scope>
    <source>
        <strain evidence="6">Allo738</strain>
        <tissue evidence="6">Leaf</tissue>
    </source>
</reference>
<feature type="domain" description="Retrotransposon gag" evidence="4">
    <location>
        <begin position="399"/>
        <end position="489"/>
    </location>
</feature>
<evidence type="ECO:0000259" key="3">
    <source>
        <dbReference type="Pfam" id="PF00078"/>
    </source>
</evidence>
<dbReference type="EMBL" id="JAEFBK010000010">
    <property type="protein sequence ID" value="KAG7559444.1"/>
    <property type="molecule type" value="Genomic_DNA"/>
</dbReference>
<feature type="compositionally biased region" description="Polar residues" evidence="2">
    <location>
        <begin position="194"/>
        <end position="204"/>
    </location>
</feature>
<feature type="region of interest" description="Disordered" evidence="2">
    <location>
        <begin position="1114"/>
        <end position="1140"/>
    </location>
</feature>
<feature type="region of interest" description="Disordered" evidence="2">
    <location>
        <begin position="313"/>
        <end position="341"/>
    </location>
</feature>
<dbReference type="Pfam" id="PF00078">
    <property type="entry name" value="RVT_1"/>
    <property type="match status" value="1"/>
</dbReference>
<evidence type="ECO:0000313" key="7">
    <source>
        <dbReference type="Proteomes" id="UP000694240"/>
    </source>
</evidence>
<proteinExistence type="predicted"/>
<feature type="compositionally biased region" description="Polar residues" evidence="2">
    <location>
        <begin position="995"/>
        <end position="1005"/>
    </location>
</feature>
<feature type="compositionally biased region" description="Basic and acidic residues" evidence="2">
    <location>
        <begin position="534"/>
        <end position="550"/>
    </location>
</feature>
<evidence type="ECO:0000256" key="2">
    <source>
        <dbReference type="SAM" id="MobiDB-lite"/>
    </source>
</evidence>
<dbReference type="Pfam" id="PF03732">
    <property type="entry name" value="Retrotrans_gag"/>
    <property type="match status" value="2"/>
</dbReference>
<feature type="compositionally biased region" description="Basic and acidic residues" evidence="2">
    <location>
        <begin position="1335"/>
        <end position="1351"/>
    </location>
</feature>
<dbReference type="PANTHER" id="PTHR37984">
    <property type="entry name" value="PROTEIN CBG26694"/>
    <property type="match status" value="1"/>
</dbReference>
<accession>A0A8T1ZLZ3</accession>
<gene>
    <name evidence="6" type="ORF">ISN45_Aa05g010400</name>
</gene>
<feature type="domain" description="Reverse transcriptase" evidence="3">
    <location>
        <begin position="1625"/>
        <end position="1762"/>
    </location>
</feature>
<keyword evidence="1" id="KW-0511">Multifunctional enzyme</keyword>
<evidence type="ECO:0000259" key="4">
    <source>
        <dbReference type="Pfam" id="PF03732"/>
    </source>
</evidence>
<comment type="caution">
    <text evidence="6">The sequence shown here is derived from an EMBL/GenBank/DDBJ whole genome shotgun (WGS) entry which is preliminary data.</text>
</comment>
<dbReference type="Pfam" id="PF13650">
    <property type="entry name" value="Asp_protease_2"/>
    <property type="match status" value="1"/>
</dbReference>
<name>A0A8T1ZLZ3_9BRAS</name>
<keyword evidence="7" id="KW-1185">Reference proteome</keyword>
<feature type="domain" description="Reverse transcriptase/retrotransposon-derived protein RNase H-like" evidence="5">
    <location>
        <begin position="1825"/>
        <end position="1923"/>
    </location>
</feature>
<feature type="compositionally biased region" description="Basic and acidic residues" evidence="2">
    <location>
        <begin position="1018"/>
        <end position="1034"/>
    </location>
</feature>
<dbReference type="InterPro" id="IPR000477">
    <property type="entry name" value="RT_dom"/>
</dbReference>
<feature type="compositionally biased region" description="Basic and acidic residues" evidence="2">
    <location>
        <begin position="648"/>
        <end position="662"/>
    </location>
</feature>
<feature type="region of interest" description="Disordered" evidence="2">
    <location>
        <begin position="527"/>
        <end position="556"/>
    </location>
</feature>
<dbReference type="Proteomes" id="UP000694240">
    <property type="component" value="Chromosome 10"/>
</dbReference>
<dbReference type="InterPro" id="IPR005162">
    <property type="entry name" value="Retrotrans_gag_dom"/>
</dbReference>
<dbReference type="PANTHER" id="PTHR37984:SF5">
    <property type="entry name" value="PROTEIN NYNRIN-LIKE"/>
    <property type="match status" value="1"/>
</dbReference>
<evidence type="ECO:0000256" key="1">
    <source>
        <dbReference type="ARBA" id="ARBA00023268"/>
    </source>
</evidence>
<organism evidence="6 7">
    <name type="scientific">Arabidopsis thaliana x Arabidopsis arenosa</name>
    <dbReference type="NCBI Taxonomy" id="1240361"/>
    <lineage>
        <taxon>Eukaryota</taxon>
        <taxon>Viridiplantae</taxon>
        <taxon>Streptophyta</taxon>
        <taxon>Embryophyta</taxon>
        <taxon>Tracheophyta</taxon>
        <taxon>Spermatophyta</taxon>
        <taxon>Magnoliopsida</taxon>
        <taxon>eudicotyledons</taxon>
        <taxon>Gunneridae</taxon>
        <taxon>Pentapetalae</taxon>
        <taxon>rosids</taxon>
        <taxon>malvids</taxon>
        <taxon>Brassicales</taxon>
        <taxon>Brassicaceae</taxon>
        <taxon>Camelineae</taxon>
        <taxon>Arabidopsis</taxon>
    </lineage>
</organism>
<feature type="domain" description="Retrotransposon gag" evidence="4">
    <location>
        <begin position="1200"/>
        <end position="1290"/>
    </location>
</feature>
<dbReference type="CDD" id="cd00303">
    <property type="entry name" value="retropepsin_like"/>
    <property type="match status" value="1"/>
</dbReference>
<feature type="region of interest" description="Disordered" evidence="2">
    <location>
        <begin position="1417"/>
        <end position="1487"/>
    </location>
</feature>
<feature type="compositionally biased region" description="Basic and acidic residues" evidence="2">
    <location>
        <begin position="1449"/>
        <end position="1463"/>
    </location>
</feature>
<feature type="region of interest" description="Disordered" evidence="2">
    <location>
        <begin position="616"/>
        <end position="686"/>
    </location>
</feature>
<protein>
    <submittedName>
        <fullName evidence="6">Retrotransposon gag domain</fullName>
    </submittedName>
</protein>
<evidence type="ECO:0000259" key="5">
    <source>
        <dbReference type="Pfam" id="PF17919"/>
    </source>
</evidence>
<dbReference type="InterPro" id="IPR041577">
    <property type="entry name" value="RT_RNaseH_2"/>
</dbReference>
<feature type="region of interest" description="Disordered" evidence="2">
    <location>
        <begin position="194"/>
        <end position="245"/>
    </location>
</feature>